<accession>A0A914KPS9</accession>
<protein>
    <submittedName>
        <fullName evidence="2">Uncharacterized protein</fullName>
    </submittedName>
</protein>
<reference evidence="2" key="1">
    <citation type="submission" date="2022-11" db="UniProtKB">
        <authorList>
            <consortium name="WormBaseParasite"/>
        </authorList>
    </citation>
    <scope>IDENTIFICATION</scope>
</reference>
<proteinExistence type="predicted"/>
<sequence>MERSQTEAQPALAERFYAISQPMNFSTDEHVYNNNFSGISAHFTSGMRRAVLRSPNFRISLNSQIEMHLIASLSTFGSRLYICPNDQQQQTQRKLLAEIETMVEGMFVEEDDTLKELGNCEPLLGPKVVRSKMEHLIIQLDPEIRHFSLVAIHDKFEQFGDAQILIHSIKLNDLNGQSIC</sequence>
<evidence type="ECO:0000313" key="1">
    <source>
        <dbReference type="Proteomes" id="UP000887563"/>
    </source>
</evidence>
<keyword evidence="1" id="KW-1185">Reference proteome</keyword>
<organism evidence="1 2">
    <name type="scientific">Meloidogyne incognita</name>
    <name type="common">Southern root-knot nematode worm</name>
    <name type="synonym">Oxyuris incognita</name>
    <dbReference type="NCBI Taxonomy" id="6306"/>
    <lineage>
        <taxon>Eukaryota</taxon>
        <taxon>Metazoa</taxon>
        <taxon>Ecdysozoa</taxon>
        <taxon>Nematoda</taxon>
        <taxon>Chromadorea</taxon>
        <taxon>Rhabditida</taxon>
        <taxon>Tylenchina</taxon>
        <taxon>Tylenchomorpha</taxon>
        <taxon>Tylenchoidea</taxon>
        <taxon>Meloidogynidae</taxon>
        <taxon>Meloidogyninae</taxon>
        <taxon>Meloidogyne</taxon>
        <taxon>Meloidogyne incognita group</taxon>
    </lineage>
</organism>
<dbReference type="Proteomes" id="UP000887563">
    <property type="component" value="Unplaced"/>
</dbReference>
<dbReference type="WBParaSite" id="Minc3s00069g03443">
    <property type="protein sequence ID" value="Minc3s00069g03443"/>
    <property type="gene ID" value="Minc3s00069g03443"/>
</dbReference>
<evidence type="ECO:0000313" key="2">
    <source>
        <dbReference type="WBParaSite" id="Minc3s00069g03443"/>
    </source>
</evidence>
<dbReference type="AlphaFoldDB" id="A0A914KPS9"/>
<name>A0A914KPS9_MELIC</name>